<keyword evidence="3" id="KW-1185">Reference proteome</keyword>
<evidence type="ECO:0000313" key="2">
    <source>
        <dbReference type="EMBL" id="ARJ06390.1"/>
    </source>
</evidence>
<feature type="region of interest" description="Disordered" evidence="1">
    <location>
        <begin position="1"/>
        <end position="31"/>
    </location>
</feature>
<dbReference type="RefSeq" id="WP_085020528.1">
    <property type="nucleotide sequence ID" value="NZ_BMHD01000001.1"/>
</dbReference>
<dbReference type="KEGG" id="cphy:B5808_15085"/>
<protein>
    <submittedName>
        <fullName evidence="2">Uncharacterized protein</fullName>
    </submittedName>
</protein>
<name>A0A1X9LWH1_9MICO</name>
<accession>A0A1X9LWH1</accession>
<gene>
    <name evidence="2" type="ORF">B5808_15085</name>
</gene>
<proteinExistence type="predicted"/>
<evidence type="ECO:0000313" key="3">
    <source>
        <dbReference type="Proteomes" id="UP000192775"/>
    </source>
</evidence>
<sequence>MSTTPEQRQRQSRSSSGRPVDPRTLPSDLPRGWLLTLQRHRRYGLSSDTAESERTTAKMLRDIAALRELRHLNTPPPPRA</sequence>
<dbReference type="STRING" id="1619308.B5808_15085"/>
<reference evidence="2 3" key="1">
    <citation type="submission" date="2017-04" db="EMBL/GenBank/DDBJ databases">
        <authorList>
            <person name="Afonso C.L."/>
            <person name="Miller P.J."/>
            <person name="Scott M.A."/>
            <person name="Spackman E."/>
            <person name="Goraichik I."/>
            <person name="Dimitrov K.M."/>
            <person name="Suarez D.L."/>
            <person name="Swayne D.E."/>
        </authorList>
    </citation>
    <scope>NUCLEOTIDE SEQUENCE [LARGE SCALE GENOMIC DNA]</scope>
    <source>
        <strain evidence="3">XA(T)</strain>
    </source>
</reference>
<dbReference type="EMBL" id="CP020715">
    <property type="protein sequence ID" value="ARJ06390.1"/>
    <property type="molecule type" value="Genomic_DNA"/>
</dbReference>
<evidence type="ECO:0000256" key="1">
    <source>
        <dbReference type="SAM" id="MobiDB-lite"/>
    </source>
</evidence>
<dbReference type="Proteomes" id="UP000192775">
    <property type="component" value="Chromosome"/>
</dbReference>
<organism evidence="2 3">
    <name type="scientific">Cnuibacter physcomitrellae</name>
    <dbReference type="NCBI Taxonomy" id="1619308"/>
    <lineage>
        <taxon>Bacteria</taxon>
        <taxon>Bacillati</taxon>
        <taxon>Actinomycetota</taxon>
        <taxon>Actinomycetes</taxon>
        <taxon>Micrococcales</taxon>
        <taxon>Microbacteriaceae</taxon>
        <taxon>Cnuibacter</taxon>
    </lineage>
</organism>
<dbReference type="AlphaFoldDB" id="A0A1X9LWH1"/>